<dbReference type="Pfam" id="PF20049">
    <property type="entry name" value="DUF6451"/>
    <property type="match status" value="1"/>
</dbReference>
<evidence type="ECO:0000259" key="1">
    <source>
        <dbReference type="Pfam" id="PF20049"/>
    </source>
</evidence>
<name>A0A183JYY4_9TREM</name>
<protein>
    <submittedName>
        <fullName evidence="4">DUF6451 domain-containing protein</fullName>
    </submittedName>
</protein>
<gene>
    <name evidence="2" type="ORF">SCUD_LOCUS7941</name>
</gene>
<evidence type="ECO:0000313" key="3">
    <source>
        <dbReference type="Proteomes" id="UP000279833"/>
    </source>
</evidence>
<sequence length="119" mass="13737">MYMKTTNIASTSVNFNILKYNTEDTNSITLSGELLEQVENFTYLDSSRIDEQEGSDKDLKERIGKVRAAFLQLKNIWNSKQLSTNIKVTIFNTDVKTVSSTVWKLRELTQPSSKWYKCL</sequence>
<dbReference type="WBParaSite" id="SCUD_0000794101-mRNA-1">
    <property type="protein sequence ID" value="SCUD_0000794101-mRNA-1"/>
    <property type="gene ID" value="SCUD_0000794101"/>
</dbReference>
<evidence type="ECO:0000313" key="2">
    <source>
        <dbReference type="EMBL" id="VDP28530.1"/>
    </source>
</evidence>
<organism evidence="4">
    <name type="scientific">Schistosoma curassoni</name>
    <dbReference type="NCBI Taxonomy" id="6186"/>
    <lineage>
        <taxon>Eukaryota</taxon>
        <taxon>Metazoa</taxon>
        <taxon>Spiralia</taxon>
        <taxon>Lophotrochozoa</taxon>
        <taxon>Platyhelminthes</taxon>
        <taxon>Trematoda</taxon>
        <taxon>Digenea</taxon>
        <taxon>Strigeidida</taxon>
        <taxon>Schistosomatoidea</taxon>
        <taxon>Schistosomatidae</taxon>
        <taxon>Schistosoma</taxon>
    </lineage>
</organism>
<dbReference type="EMBL" id="UZAK01032536">
    <property type="protein sequence ID" value="VDP28530.1"/>
    <property type="molecule type" value="Genomic_DNA"/>
</dbReference>
<keyword evidence="3" id="KW-1185">Reference proteome</keyword>
<feature type="domain" description="DUF6451" evidence="1">
    <location>
        <begin position="69"/>
        <end position="98"/>
    </location>
</feature>
<dbReference type="AlphaFoldDB" id="A0A183JYY4"/>
<reference evidence="4" key="1">
    <citation type="submission" date="2016-06" db="UniProtKB">
        <authorList>
            <consortium name="WormBaseParasite"/>
        </authorList>
    </citation>
    <scope>IDENTIFICATION</scope>
</reference>
<dbReference type="Proteomes" id="UP000279833">
    <property type="component" value="Unassembled WGS sequence"/>
</dbReference>
<proteinExistence type="predicted"/>
<accession>A0A183JYY4</accession>
<evidence type="ECO:0000313" key="4">
    <source>
        <dbReference type="WBParaSite" id="SCUD_0000794101-mRNA-1"/>
    </source>
</evidence>
<reference evidence="2 3" key="2">
    <citation type="submission" date="2018-11" db="EMBL/GenBank/DDBJ databases">
        <authorList>
            <consortium name="Pathogen Informatics"/>
        </authorList>
    </citation>
    <scope>NUCLEOTIDE SEQUENCE [LARGE SCALE GENOMIC DNA]</scope>
    <source>
        <strain evidence="2">Dakar</strain>
        <strain evidence="3">Dakar, Senegal</strain>
    </source>
</reference>
<dbReference type="InterPro" id="IPR045609">
    <property type="entry name" value="DUF6451"/>
</dbReference>